<dbReference type="InterPro" id="IPR036691">
    <property type="entry name" value="Endo/exonu/phosph_ase_sf"/>
</dbReference>
<dbReference type="SUPFAM" id="SSF56219">
    <property type="entry name" value="DNase I-like"/>
    <property type="match status" value="1"/>
</dbReference>
<keyword evidence="2" id="KW-1185">Reference proteome</keyword>
<dbReference type="Gene3D" id="3.60.10.10">
    <property type="entry name" value="Endonuclease/exonuclease/phosphatase"/>
    <property type="match status" value="1"/>
</dbReference>
<dbReference type="Proteomes" id="UP000261540">
    <property type="component" value="Unplaced"/>
</dbReference>
<evidence type="ECO:0000313" key="1">
    <source>
        <dbReference type="Ensembl" id="ENSPKIP00000009079.1"/>
    </source>
</evidence>
<proteinExistence type="predicted"/>
<reference evidence="1" key="2">
    <citation type="submission" date="2025-09" db="UniProtKB">
        <authorList>
            <consortium name="Ensembl"/>
        </authorList>
    </citation>
    <scope>IDENTIFICATION</scope>
</reference>
<organism evidence="1 2">
    <name type="scientific">Paramormyrops kingsleyae</name>
    <dbReference type="NCBI Taxonomy" id="1676925"/>
    <lineage>
        <taxon>Eukaryota</taxon>
        <taxon>Metazoa</taxon>
        <taxon>Chordata</taxon>
        <taxon>Craniata</taxon>
        <taxon>Vertebrata</taxon>
        <taxon>Euteleostomi</taxon>
        <taxon>Actinopterygii</taxon>
        <taxon>Neopterygii</taxon>
        <taxon>Teleostei</taxon>
        <taxon>Osteoglossocephala</taxon>
        <taxon>Osteoglossomorpha</taxon>
        <taxon>Osteoglossiformes</taxon>
        <taxon>Mormyridae</taxon>
        <taxon>Paramormyrops</taxon>
    </lineage>
</organism>
<protein>
    <recommendedName>
        <fullName evidence="3">Endonuclease/exonuclease/phosphatase domain-containing protein</fullName>
    </recommendedName>
</protein>
<sequence length="75" mass="8222">MANKNIASWNIRALNTPEKRSSVTDFLKRQHVDLAFLIETHLLQVVSTSSASSRRCGVAILVRRALQILNSGGGC</sequence>
<reference evidence="1" key="1">
    <citation type="submission" date="2025-08" db="UniProtKB">
        <authorList>
            <consortium name="Ensembl"/>
        </authorList>
    </citation>
    <scope>IDENTIFICATION</scope>
</reference>
<evidence type="ECO:0008006" key="3">
    <source>
        <dbReference type="Google" id="ProtNLM"/>
    </source>
</evidence>
<name>A0A3B3QT71_9TELE</name>
<dbReference type="Ensembl" id="ENSPKIT00000033176.1">
    <property type="protein sequence ID" value="ENSPKIP00000009079.1"/>
    <property type="gene ID" value="ENSPKIG00000024327.1"/>
</dbReference>
<accession>A0A3B3QT71</accession>
<dbReference type="AlphaFoldDB" id="A0A3B3QT71"/>
<dbReference type="GeneTree" id="ENSGT00940000182564"/>
<evidence type="ECO:0000313" key="2">
    <source>
        <dbReference type="Proteomes" id="UP000261540"/>
    </source>
</evidence>